<evidence type="ECO:0000313" key="4">
    <source>
        <dbReference type="EMBL" id="OOM06777.1"/>
    </source>
</evidence>
<organism evidence="4 5">
    <name type="scientific">Clostridium saccharobutylicum</name>
    <dbReference type="NCBI Taxonomy" id="169679"/>
    <lineage>
        <taxon>Bacteria</taxon>
        <taxon>Bacillati</taxon>
        <taxon>Bacillota</taxon>
        <taxon>Clostridia</taxon>
        <taxon>Eubacteriales</taxon>
        <taxon>Clostridiaceae</taxon>
        <taxon>Clostridium</taxon>
    </lineage>
</organism>
<feature type="DNA-binding region" description="H-T-H motif" evidence="2">
    <location>
        <begin position="26"/>
        <end position="45"/>
    </location>
</feature>
<keyword evidence="1 2" id="KW-0238">DNA-binding</keyword>
<dbReference type="RefSeq" id="WP_176127707.1">
    <property type="nucleotide sequence ID" value="NZ_LZYZ01000009.1"/>
</dbReference>
<dbReference type="EMBL" id="LZYZ01000009">
    <property type="protein sequence ID" value="OOM06777.1"/>
    <property type="molecule type" value="Genomic_DNA"/>
</dbReference>
<dbReference type="PROSITE" id="PS50977">
    <property type="entry name" value="HTH_TETR_2"/>
    <property type="match status" value="1"/>
</dbReference>
<evidence type="ECO:0000259" key="3">
    <source>
        <dbReference type="PROSITE" id="PS50977"/>
    </source>
</evidence>
<dbReference type="Proteomes" id="UP000191154">
    <property type="component" value="Unassembled WGS sequence"/>
</dbReference>
<proteinExistence type="predicted"/>
<protein>
    <submittedName>
        <fullName evidence="4">Putative HTH-type transcriptional regulator YttP</fullName>
    </submittedName>
</protein>
<evidence type="ECO:0000256" key="1">
    <source>
        <dbReference type="ARBA" id="ARBA00023125"/>
    </source>
</evidence>
<dbReference type="Gene3D" id="1.10.357.10">
    <property type="entry name" value="Tetracycline Repressor, domain 2"/>
    <property type="match status" value="1"/>
</dbReference>
<dbReference type="InterPro" id="IPR009057">
    <property type="entry name" value="Homeodomain-like_sf"/>
</dbReference>
<dbReference type="Pfam" id="PF13972">
    <property type="entry name" value="TetR"/>
    <property type="match status" value="1"/>
</dbReference>
<dbReference type="InterPro" id="IPR025722">
    <property type="entry name" value="TetR"/>
</dbReference>
<accession>A0A1S8MRM7</accession>
<gene>
    <name evidence="4" type="primary">yttP</name>
    <name evidence="4" type="ORF">CLOSAC_42070</name>
</gene>
<evidence type="ECO:0000313" key="5">
    <source>
        <dbReference type="Proteomes" id="UP000191154"/>
    </source>
</evidence>
<reference evidence="4 5" key="1">
    <citation type="submission" date="2016-05" db="EMBL/GenBank/DDBJ databases">
        <title>Microbial solvent formation.</title>
        <authorList>
            <person name="Poehlein A."/>
            <person name="Montoya Solano J.D."/>
            <person name="Flitsch S."/>
            <person name="Krabben P."/>
            <person name="Duerre P."/>
            <person name="Daniel R."/>
        </authorList>
    </citation>
    <scope>NUCLEOTIDE SEQUENCE [LARGE SCALE GENOMIC DNA]</scope>
    <source>
        <strain evidence="4 5">L1-8</strain>
    </source>
</reference>
<dbReference type="InterPro" id="IPR023772">
    <property type="entry name" value="DNA-bd_HTH_TetR-type_CS"/>
</dbReference>
<dbReference type="SUPFAM" id="SSF46689">
    <property type="entry name" value="Homeodomain-like"/>
    <property type="match status" value="1"/>
</dbReference>
<dbReference type="Pfam" id="PF00440">
    <property type="entry name" value="TetR_N"/>
    <property type="match status" value="1"/>
</dbReference>
<dbReference type="PANTHER" id="PTHR43479">
    <property type="entry name" value="ACREF/ENVCD OPERON REPRESSOR-RELATED"/>
    <property type="match status" value="1"/>
</dbReference>
<dbReference type="InterPro" id="IPR050624">
    <property type="entry name" value="HTH-type_Tx_Regulator"/>
</dbReference>
<evidence type="ECO:0000256" key="2">
    <source>
        <dbReference type="PROSITE-ProRule" id="PRU00335"/>
    </source>
</evidence>
<dbReference type="PRINTS" id="PR00455">
    <property type="entry name" value="HTHTETR"/>
</dbReference>
<feature type="domain" description="HTH tetR-type" evidence="3">
    <location>
        <begin position="3"/>
        <end position="63"/>
    </location>
</feature>
<name>A0A1S8MRM7_CLOSA</name>
<dbReference type="GO" id="GO:0003677">
    <property type="term" value="F:DNA binding"/>
    <property type="evidence" value="ECO:0007669"/>
    <property type="project" value="UniProtKB-UniRule"/>
</dbReference>
<comment type="caution">
    <text evidence="4">The sequence shown here is derived from an EMBL/GenBank/DDBJ whole genome shotgun (WGS) entry which is preliminary data.</text>
</comment>
<dbReference type="PROSITE" id="PS01081">
    <property type="entry name" value="HTH_TETR_1"/>
    <property type="match status" value="1"/>
</dbReference>
<dbReference type="PANTHER" id="PTHR43479:SF11">
    <property type="entry name" value="ACREF_ENVCD OPERON REPRESSOR-RELATED"/>
    <property type="match status" value="1"/>
</dbReference>
<dbReference type="InterPro" id="IPR001647">
    <property type="entry name" value="HTH_TetR"/>
</dbReference>
<sequence length="200" mass="23516">MSGNLKKQIIEKAIELFNKKGYESVTMRDISGALQISVGNLTYHFKKKDDILYAIMIEQYNDHKNRNYSTNISLQDFNSLLVEIMDHQLKYSFYFNNVVEMGKKYQEISKLQIKGKIYFNTLVKGIIQNFVDNGWMKKEQYEGMYDNLSFAIFSIIMFWPQQNSLKDDELSHNKNLLSIIWSVLIPNLTDKGINDLHYNL</sequence>
<dbReference type="AlphaFoldDB" id="A0A1S8MRM7"/>
<dbReference type="STRING" id="169679.CSACC_11830"/>